<dbReference type="PROSITE" id="PS50800">
    <property type="entry name" value="SAP"/>
    <property type="match status" value="2"/>
</dbReference>
<dbReference type="SMART" id="SM00513">
    <property type="entry name" value="SAP"/>
    <property type="match status" value="3"/>
</dbReference>
<proteinExistence type="predicted"/>
<name>A0A3G5AHH5_9VIRU</name>
<protein>
    <recommendedName>
        <fullName evidence="2">SAP domain-containing protein</fullName>
    </recommendedName>
</protein>
<accession>A0A3G5AHH5</accession>
<evidence type="ECO:0000256" key="1">
    <source>
        <dbReference type="SAM" id="MobiDB-lite"/>
    </source>
</evidence>
<reference evidence="3" key="1">
    <citation type="submission" date="2018-10" db="EMBL/GenBank/DDBJ databases">
        <title>Hidden diversity of soil giant viruses.</title>
        <authorList>
            <person name="Schulz F."/>
            <person name="Alteio L."/>
            <person name="Goudeau D."/>
            <person name="Ryan E.M."/>
            <person name="Malmstrom R.R."/>
            <person name="Blanchard J."/>
            <person name="Woyke T."/>
        </authorList>
    </citation>
    <scope>NUCLEOTIDE SEQUENCE</scope>
    <source>
        <strain evidence="3">SYV1</strain>
    </source>
</reference>
<evidence type="ECO:0000313" key="3">
    <source>
        <dbReference type="EMBL" id="AYV86647.1"/>
    </source>
</evidence>
<dbReference type="Pfam" id="PF02037">
    <property type="entry name" value="SAP"/>
    <property type="match status" value="1"/>
</dbReference>
<feature type="region of interest" description="Disordered" evidence="1">
    <location>
        <begin position="219"/>
        <end position="238"/>
    </location>
</feature>
<organism evidence="3">
    <name type="scientific">Sylvanvirus sp</name>
    <dbReference type="NCBI Taxonomy" id="2487774"/>
    <lineage>
        <taxon>Viruses</taxon>
    </lineage>
</organism>
<gene>
    <name evidence="3" type="ORF">Sylvanvirus5_15</name>
</gene>
<dbReference type="InterPro" id="IPR003034">
    <property type="entry name" value="SAP_dom"/>
</dbReference>
<dbReference type="EMBL" id="MK072511">
    <property type="protein sequence ID" value="AYV86647.1"/>
    <property type="molecule type" value="Genomic_DNA"/>
</dbReference>
<evidence type="ECO:0000259" key="2">
    <source>
        <dbReference type="PROSITE" id="PS50800"/>
    </source>
</evidence>
<sequence length="448" mass="49897">MSSPTSTSTPSNIEKDFIEYGDIDSMFTQKMLIEECKRLNLRTGGLKAEVQQRLHDYYLSIHGEPAPSTNFVPLSKESAEISYFGSVDAASEFLANSSISELRSICKSWKVSYTGTRKQLEDRLQETYALYREYLAYKHQKSSSPEAPITEVKASTSTSPSLSVPSVADESTFLASLTLAELRSTCSEWHLSTAGSRQQIEERLHDHYKLYREYLESKKKTHQEKSASPVQPARPVSPQTTAAVPISQALRTLQLSEPNTTPTSDTHSAIKCVESNLKQVVLNQPKHHGLCRQKTFCGFNKESPNMSDGIVVENFTNQQIYVALVTDENSKIHIKQDMQLGASASGAKVGLSRAYEFAKHDSVSKASISKRLDNEQKPEYRLQMAFSVGECARLTLAIASCIDRDPKRPCFVIFRKDESIPKGRRFNVTQQMLEGVVSTVSGADWGAV</sequence>
<feature type="domain" description="SAP" evidence="2">
    <location>
        <begin position="94"/>
        <end position="128"/>
    </location>
</feature>
<feature type="domain" description="SAP" evidence="2">
    <location>
        <begin position="174"/>
        <end position="208"/>
    </location>
</feature>